<evidence type="ECO:0000313" key="1">
    <source>
        <dbReference type="EMBL" id="KKL50315.1"/>
    </source>
</evidence>
<reference evidence="1" key="1">
    <citation type="journal article" date="2015" name="Nature">
        <title>Complex archaea that bridge the gap between prokaryotes and eukaryotes.</title>
        <authorList>
            <person name="Spang A."/>
            <person name="Saw J.H."/>
            <person name="Jorgensen S.L."/>
            <person name="Zaremba-Niedzwiedzka K."/>
            <person name="Martijn J."/>
            <person name="Lind A.E."/>
            <person name="van Eijk R."/>
            <person name="Schleper C."/>
            <person name="Guy L."/>
            <person name="Ettema T.J."/>
        </authorList>
    </citation>
    <scope>NUCLEOTIDE SEQUENCE</scope>
</reference>
<organism evidence="1">
    <name type="scientific">marine sediment metagenome</name>
    <dbReference type="NCBI Taxonomy" id="412755"/>
    <lineage>
        <taxon>unclassified sequences</taxon>
        <taxon>metagenomes</taxon>
        <taxon>ecological metagenomes</taxon>
    </lineage>
</organism>
<dbReference type="EMBL" id="LAZR01032645">
    <property type="protein sequence ID" value="KKL50315.1"/>
    <property type="molecule type" value="Genomic_DNA"/>
</dbReference>
<gene>
    <name evidence="1" type="ORF">LCGC14_2306710</name>
</gene>
<accession>A0A0F9EZA1</accession>
<sequence>MVQEGGADSLRIDIAIETRAKLQAIDEVSQRLQKLSVHSIQTQNALGRFTGELEARMTPALQKSGAALAEVLRTGFSPKFIGSVQGVNAALLSAGKTFQSYTNEALKSGAISQATASNFNQLSQGMVAVGVTGKVTIATLNELSTQLAQIQPRTEAGRAGVKALGAELDILKIQFIEAGNAAEARLNRPLTQTQRAGQGLLLSFSLTQLAAGRLSQAMFGLGFAVLFTGFKFLNLITITVALGAAITSVLLDKLTTSLSKGAAVTERVSKHMQKFTDSLAAAKGETRLLEEAYADLAAQGEDLAAAFRELVEEAEKGPSVFASIAGGLKLTGQEFYSVGRVLLDFRTPLGDIIEDLREAEKEFNDLFDAIARGEAVTRDMDAAIRGMSMALTESVREFQEGIARAAELEAVSVSFEIDRSKLESGFNTVKAFIEQSMEEQNT</sequence>
<name>A0A0F9EZA1_9ZZZZ</name>
<protein>
    <submittedName>
        <fullName evidence="1">Uncharacterized protein</fullName>
    </submittedName>
</protein>
<dbReference type="AlphaFoldDB" id="A0A0F9EZA1"/>
<feature type="non-terminal residue" evidence="1">
    <location>
        <position position="442"/>
    </location>
</feature>
<comment type="caution">
    <text evidence="1">The sequence shown here is derived from an EMBL/GenBank/DDBJ whole genome shotgun (WGS) entry which is preliminary data.</text>
</comment>
<proteinExistence type="predicted"/>